<keyword evidence="2" id="KW-1185">Reference proteome</keyword>
<dbReference type="AlphaFoldDB" id="A0A562LWJ7"/>
<gene>
    <name evidence="1" type="ORF">IP93_01296</name>
</gene>
<reference evidence="1 2" key="1">
    <citation type="journal article" date="2015" name="Stand. Genomic Sci.">
        <title>Genomic Encyclopedia of Bacterial and Archaeal Type Strains, Phase III: the genomes of soil and plant-associated and newly described type strains.</title>
        <authorList>
            <person name="Whitman W.B."/>
            <person name="Woyke T."/>
            <person name="Klenk H.P."/>
            <person name="Zhou Y."/>
            <person name="Lilburn T.G."/>
            <person name="Beck B.J."/>
            <person name="De Vos P."/>
            <person name="Vandamme P."/>
            <person name="Eisen J.A."/>
            <person name="Garrity G."/>
            <person name="Hugenholtz P."/>
            <person name="Kyrpides N.C."/>
        </authorList>
    </citation>
    <scope>NUCLEOTIDE SEQUENCE [LARGE SCALE GENOMIC DNA]</scope>
    <source>
        <strain evidence="1 2">CGMCC 1.10136</strain>
    </source>
</reference>
<name>A0A562LWJ7_9GAMM</name>
<protein>
    <submittedName>
        <fullName evidence="1">Uncharacterized protein</fullName>
    </submittedName>
</protein>
<proteinExistence type="predicted"/>
<dbReference type="OrthoDB" id="9837745at2"/>
<dbReference type="Proteomes" id="UP000316471">
    <property type="component" value="Unassembled WGS sequence"/>
</dbReference>
<sequence>MIRCGVVGKVLSCLLALTIVGCDDGASLPDEKLARVRTAIDEMLIANEPLCLDAGPFPYRGGRESGGCDRCQVLHAAGLLERRIVDEAAEQYVEYVLSPMGEKAYRVKPDPEFLALVRERFAKRGEASRAPDMKHLEKPRMCFGATRFHSVTDALAPIWFGGSRVFSAKLVYEAKDTSGLLFDSRIAALGLPIPVPPESGSPALYPPQVMSFTEVMGSGDELEPRDDLRYGPWVNEP</sequence>
<dbReference type="PROSITE" id="PS51257">
    <property type="entry name" value="PROKAR_LIPOPROTEIN"/>
    <property type="match status" value="1"/>
</dbReference>
<dbReference type="RefSeq" id="WP_144813475.1">
    <property type="nucleotide sequence ID" value="NZ_VLKP01000004.1"/>
</dbReference>
<evidence type="ECO:0000313" key="1">
    <source>
        <dbReference type="EMBL" id="TWI12015.1"/>
    </source>
</evidence>
<dbReference type="EMBL" id="VLKP01000004">
    <property type="protein sequence ID" value="TWI12015.1"/>
    <property type="molecule type" value="Genomic_DNA"/>
</dbReference>
<comment type="caution">
    <text evidence="1">The sequence shown here is derived from an EMBL/GenBank/DDBJ whole genome shotgun (WGS) entry which is preliminary data.</text>
</comment>
<accession>A0A562LWJ7</accession>
<organism evidence="1 2">
    <name type="scientific">Aerolutibacter ruishenii</name>
    <dbReference type="NCBI Taxonomy" id="686800"/>
    <lineage>
        <taxon>Bacteria</taxon>
        <taxon>Pseudomonadati</taxon>
        <taxon>Pseudomonadota</taxon>
        <taxon>Gammaproteobacteria</taxon>
        <taxon>Lysobacterales</taxon>
        <taxon>Lysobacteraceae</taxon>
        <taxon>Aerolutibacter</taxon>
    </lineage>
</organism>
<evidence type="ECO:0000313" key="2">
    <source>
        <dbReference type="Proteomes" id="UP000316471"/>
    </source>
</evidence>